<name>A0A0J7BB35_COCIT</name>
<evidence type="ECO:0000313" key="2">
    <source>
        <dbReference type="EMBL" id="KMP07287.1"/>
    </source>
</evidence>
<proteinExistence type="predicted"/>
<dbReference type="Proteomes" id="UP000054565">
    <property type="component" value="Unassembled WGS sequence"/>
</dbReference>
<evidence type="ECO:0000256" key="1">
    <source>
        <dbReference type="SAM" id="MobiDB-lite"/>
    </source>
</evidence>
<dbReference type="AlphaFoldDB" id="A0A0J7BB35"/>
<organism evidence="2 3">
    <name type="scientific">Coccidioides immitis RMSCC 2394</name>
    <dbReference type="NCBI Taxonomy" id="404692"/>
    <lineage>
        <taxon>Eukaryota</taxon>
        <taxon>Fungi</taxon>
        <taxon>Dikarya</taxon>
        <taxon>Ascomycota</taxon>
        <taxon>Pezizomycotina</taxon>
        <taxon>Eurotiomycetes</taxon>
        <taxon>Eurotiomycetidae</taxon>
        <taxon>Onygenales</taxon>
        <taxon>Onygenaceae</taxon>
        <taxon>Coccidioides</taxon>
    </lineage>
</organism>
<reference evidence="3" key="1">
    <citation type="journal article" date="2010" name="Genome Res.">
        <title>Population genomic sequencing of Coccidioides fungi reveals recent hybridization and transposon control.</title>
        <authorList>
            <person name="Neafsey D.E."/>
            <person name="Barker B.M."/>
            <person name="Sharpton T.J."/>
            <person name="Stajich J.E."/>
            <person name="Park D.J."/>
            <person name="Whiston E."/>
            <person name="Hung C.-Y."/>
            <person name="McMahan C."/>
            <person name="White J."/>
            <person name="Sykes S."/>
            <person name="Heiman D."/>
            <person name="Young S."/>
            <person name="Zeng Q."/>
            <person name="Abouelleil A."/>
            <person name="Aftuck L."/>
            <person name="Bessette D."/>
            <person name="Brown A."/>
            <person name="FitzGerald M."/>
            <person name="Lui A."/>
            <person name="Macdonald J.P."/>
            <person name="Priest M."/>
            <person name="Orbach M.J."/>
            <person name="Galgiani J.N."/>
            <person name="Kirkland T.N."/>
            <person name="Cole G.T."/>
            <person name="Birren B.W."/>
            <person name="Henn M.R."/>
            <person name="Taylor J.W."/>
            <person name="Rounsley S.D."/>
        </authorList>
    </citation>
    <scope>NUCLEOTIDE SEQUENCE [LARGE SCALE GENOMIC DNA]</scope>
    <source>
        <strain evidence="3">RMSCC 2394</strain>
    </source>
</reference>
<accession>A0A0J7BB35</accession>
<gene>
    <name evidence="2" type="ORF">CIRG_06969</name>
</gene>
<dbReference type="EMBL" id="DS028097">
    <property type="protein sequence ID" value="KMP07287.1"/>
    <property type="molecule type" value="Genomic_DNA"/>
</dbReference>
<evidence type="ECO:0000313" key="3">
    <source>
        <dbReference type="Proteomes" id="UP000054565"/>
    </source>
</evidence>
<feature type="region of interest" description="Disordered" evidence="1">
    <location>
        <begin position="114"/>
        <end position="162"/>
    </location>
</feature>
<protein>
    <submittedName>
        <fullName evidence="2">Uncharacterized protein</fullName>
    </submittedName>
</protein>
<sequence length="190" mass="20943">MTLQGRFKLFQPTASFRAKLVILLYWNRAGKEVLNELSIVIFIVKDSLDCFKVGMKSASGSWERQSIPHAVGLGRKMDQRCDLGSNDRRLGEYLGTRDGYHNFRTEGEALLETSRAAVETESKQHNPPQGGRDPSPTNGLEPEVAPPRTTSPGAGQLEGFPAACARAPGRLRAAPMEAFPNFDWPDSIKN</sequence>